<protein>
    <submittedName>
        <fullName evidence="6">Uncharacterized protein</fullName>
    </submittedName>
</protein>
<evidence type="ECO:0000313" key="6">
    <source>
        <dbReference type="EMBL" id="KAJ4443058.1"/>
    </source>
</evidence>
<evidence type="ECO:0000256" key="4">
    <source>
        <dbReference type="ARBA" id="ARBA00023136"/>
    </source>
</evidence>
<organism evidence="6 7">
    <name type="scientific">Periplaneta americana</name>
    <name type="common">American cockroach</name>
    <name type="synonym">Blatta americana</name>
    <dbReference type="NCBI Taxonomy" id="6978"/>
    <lineage>
        <taxon>Eukaryota</taxon>
        <taxon>Metazoa</taxon>
        <taxon>Ecdysozoa</taxon>
        <taxon>Arthropoda</taxon>
        <taxon>Hexapoda</taxon>
        <taxon>Insecta</taxon>
        <taxon>Pterygota</taxon>
        <taxon>Neoptera</taxon>
        <taxon>Polyneoptera</taxon>
        <taxon>Dictyoptera</taxon>
        <taxon>Blattodea</taxon>
        <taxon>Blattoidea</taxon>
        <taxon>Blattidae</taxon>
        <taxon>Blattinae</taxon>
        <taxon>Periplaneta</taxon>
    </lineage>
</organism>
<accession>A0ABQ8TAU5</accession>
<evidence type="ECO:0000256" key="3">
    <source>
        <dbReference type="ARBA" id="ARBA00022989"/>
    </source>
</evidence>
<feature type="transmembrane region" description="Helical" evidence="5">
    <location>
        <begin position="136"/>
        <end position="158"/>
    </location>
</feature>
<feature type="transmembrane region" description="Helical" evidence="5">
    <location>
        <begin position="164"/>
        <end position="188"/>
    </location>
</feature>
<comment type="caution">
    <text evidence="6">The sequence shown here is derived from an EMBL/GenBank/DDBJ whole genome shotgun (WGS) entry which is preliminary data.</text>
</comment>
<keyword evidence="4 5" id="KW-0472">Membrane</keyword>
<dbReference type="PANTHER" id="PTHR23507">
    <property type="entry name" value="ZGC:174356"/>
    <property type="match status" value="1"/>
</dbReference>
<dbReference type="InterPro" id="IPR036259">
    <property type="entry name" value="MFS_trans_sf"/>
</dbReference>
<evidence type="ECO:0000256" key="5">
    <source>
        <dbReference type="SAM" id="Phobius"/>
    </source>
</evidence>
<dbReference type="Gene3D" id="1.20.1250.20">
    <property type="entry name" value="MFS general substrate transporter like domains"/>
    <property type="match status" value="1"/>
</dbReference>
<reference evidence="6 7" key="1">
    <citation type="journal article" date="2022" name="Allergy">
        <title>Genome assembly and annotation of Periplaneta americana reveal a comprehensive cockroach allergen profile.</title>
        <authorList>
            <person name="Wang L."/>
            <person name="Xiong Q."/>
            <person name="Saelim N."/>
            <person name="Wang L."/>
            <person name="Nong W."/>
            <person name="Wan A.T."/>
            <person name="Shi M."/>
            <person name="Liu X."/>
            <person name="Cao Q."/>
            <person name="Hui J.H.L."/>
            <person name="Sookrung N."/>
            <person name="Leung T.F."/>
            <person name="Tungtrongchitr A."/>
            <person name="Tsui S.K.W."/>
        </authorList>
    </citation>
    <scope>NUCLEOTIDE SEQUENCE [LARGE SCALE GENOMIC DNA]</scope>
    <source>
        <strain evidence="6">PWHHKU_190912</strain>
    </source>
</reference>
<keyword evidence="3 5" id="KW-1133">Transmembrane helix</keyword>
<comment type="subcellular location">
    <subcellularLocation>
        <location evidence="1">Membrane</location>
        <topology evidence="1">Multi-pass membrane protein</topology>
    </subcellularLocation>
</comment>
<keyword evidence="2 5" id="KW-0812">Transmembrane</keyword>
<sequence>MSVASTESLPEEDISKPFMQQDPVKQPLCLPSIFGYHRITVEPALVLIALSRSLSGAVLTQLLLVRTCEVTLGINTTICDQLVTRTNHTEAEILEDQVQPHTAILQMAKTLVEACIPAFLSLFLGPWSDRYGRKLLMVWPLMGHSAMFWVITIMSLVPSLPPKYFLLSSLPVALSGGFLSIIASAFSFMSDITLPERRSFR</sequence>
<dbReference type="Proteomes" id="UP001148838">
    <property type="component" value="Unassembled WGS sequence"/>
</dbReference>
<evidence type="ECO:0000256" key="2">
    <source>
        <dbReference type="ARBA" id="ARBA00022692"/>
    </source>
</evidence>
<gene>
    <name evidence="6" type="ORF">ANN_04708</name>
</gene>
<name>A0ABQ8TAU5_PERAM</name>
<proteinExistence type="predicted"/>
<dbReference type="SUPFAM" id="SSF103473">
    <property type="entry name" value="MFS general substrate transporter"/>
    <property type="match status" value="1"/>
</dbReference>
<keyword evidence="7" id="KW-1185">Reference proteome</keyword>
<dbReference type="EMBL" id="JAJSOF020000013">
    <property type="protein sequence ID" value="KAJ4443058.1"/>
    <property type="molecule type" value="Genomic_DNA"/>
</dbReference>
<evidence type="ECO:0000313" key="7">
    <source>
        <dbReference type="Proteomes" id="UP001148838"/>
    </source>
</evidence>
<evidence type="ECO:0000256" key="1">
    <source>
        <dbReference type="ARBA" id="ARBA00004141"/>
    </source>
</evidence>
<dbReference type="PANTHER" id="PTHR23507:SF39">
    <property type="entry name" value="GH23453P-RELATED"/>
    <property type="match status" value="1"/>
</dbReference>